<dbReference type="Proteomes" id="UP001152622">
    <property type="component" value="Chromosome 4"/>
</dbReference>
<organism evidence="1 2">
    <name type="scientific">Synaphobranchus kaupii</name>
    <name type="common">Kaup's arrowtooth eel</name>
    <dbReference type="NCBI Taxonomy" id="118154"/>
    <lineage>
        <taxon>Eukaryota</taxon>
        <taxon>Metazoa</taxon>
        <taxon>Chordata</taxon>
        <taxon>Craniata</taxon>
        <taxon>Vertebrata</taxon>
        <taxon>Euteleostomi</taxon>
        <taxon>Actinopterygii</taxon>
        <taxon>Neopterygii</taxon>
        <taxon>Teleostei</taxon>
        <taxon>Anguilliformes</taxon>
        <taxon>Synaphobranchidae</taxon>
        <taxon>Synaphobranchus</taxon>
    </lineage>
</organism>
<comment type="caution">
    <text evidence="1">The sequence shown here is derived from an EMBL/GenBank/DDBJ whole genome shotgun (WGS) entry which is preliminary data.</text>
</comment>
<evidence type="ECO:0000313" key="1">
    <source>
        <dbReference type="EMBL" id="KAJ8365121.1"/>
    </source>
</evidence>
<proteinExistence type="predicted"/>
<evidence type="ECO:0000313" key="2">
    <source>
        <dbReference type="Proteomes" id="UP001152622"/>
    </source>
</evidence>
<dbReference type="OrthoDB" id="1939479at2759"/>
<gene>
    <name evidence="1" type="ORF">SKAU_G00139520</name>
</gene>
<keyword evidence="2" id="KW-1185">Reference proteome</keyword>
<protein>
    <submittedName>
        <fullName evidence="1">Uncharacterized protein</fullName>
    </submittedName>
</protein>
<dbReference type="EMBL" id="JAINUF010000004">
    <property type="protein sequence ID" value="KAJ8365121.1"/>
    <property type="molecule type" value="Genomic_DNA"/>
</dbReference>
<reference evidence="1" key="1">
    <citation type="journal article" date="2023" name="Science">
        <title>Genome structures resolve the early diversification of teleost fishes.</title>
        <authorList>
            <person name="Parey E."/>
            <person name="Louis A."/>
            <person name="Montfort J."/>
            <person name="Bouchez O."/>
            <person name="Roques C."/>
            <person name="Iampietro C."/>
            <person name="Lluch J."/>
            <person name="Castinel A."/>
            <person name="Donnadieu C."/>
            <person name="Desvignes T."/>
            <person name="Floi Bucao C."/>
            <person name="Jouanno E."/>
            <person name="Wen M."/>
            <person name="Mejri S."/>
            <person name="Dirks R."/>
            <person name="Jansen H."/>
            <person name="Henkel C."/>
            <person name="Chen W.J."/>
            <person name="Zahm M."/>
            <person name="Cabau C."/>
            <person name="Klopp C."/>
            <person name="Thompson A.W."/>
            <person name="Robinson-Rechavi M."/>
            <person name="Braasch I."/>
            <person name="Lecointre G."/>
            <person name="Bobe J."/>
            <person name="Postlethwait J.H."/>
            <person name="Berthelot C."/>
            <person name="Roest Crollius H."/>
            <person name="Guiguen Y."/>
        </authorList>
    </citation>
    <scope>NUCLEOTIDE SEQUENCE</scope>
    <source>
        <strain evidence="1">WJC10195</strain>
    </source>
</reference>
<dbReference type="AlphaFoldDB" id="A0A9Q1J3V1"/>
<accession>A0A9Q1J3V1</accession>
<sequence>MQRPAAWTLLFPLDQKQHSDLDLSSGIATRFNLVAYEAVIPSQFAVNPTKAAADRGLLQEFPVLTKEMWQEVAQAVCPKDPNLVLSSAFKLRITQRDLGPYLGDHGA</sequence>
<name>A0A9Q1J3V1_SYNKA</name>